<dbReference type="Proteomes" id="UP000642571">
    <property type="component" value="Unassembled WGS sequence"/>
</dbReference>
<reference evidence="8" key="1">
    <citation type="journal article" date="2019" name="Int. J. Syst. Evol. Microbiol.">
        <title>The Global Catalogue of Microorganisms (GCM) 10K type strain sequencing project: providing services to taxonomists for standard genome sequencing and annotation.</title>
        <authorList>
            <consortium name="The Broad Institute Genomics Platform"/>
            <consortium name="The Broad Institute Genome Sequencing Center for Infectious Disease"/>
            <person name="Wu L."/>
            <person name="Ma J."/>
        </authorList>
    </citation>
    <scope>NUCLEOTIDE SEQUENCE [LARGE SCALE GENOMIC DNA]</scope>
    <source>
        <strain evidence="8">CGMCC 1.15353</strain>
    </source>
</reference>
<feature type="transmembrane region" description="Helical" evidence="6">
    <location>
        <begin position="185"/>
        <end position="203"/>
    </location>
</feature>
<dbReference type="Pfam" id="PF01226">
    <property type="entry name" value="Form_Nir_trans"/>
    <property type="match status" value="1"/>
</dbReference>
<gene>
    <name evidence="7" type="primary">nirC</name>
    <name evidence="7" type="ORF">GCM10011389_33120</name>
</gene>
<evidence type="ECO:0000313" key="8">
    <source>
        <dbReference type="Proteomes" id="UP000642571"/>
    </source>
</evidence>
<comment type="subcellular location">
    <subcellularLocation>
        <location evidence="1">Membrane</location>
        <topology evidence="1">Multi-pass membrane protein</topology>
    </subcellularLocation>
</comment>
<feature type="transmembrane region" description="Helical" evidence="6">
    <location>
        <begin position="64"/>
        <end position="83"/>
    </location>
</feature>
<evidence type="ECO:0000256" key="5">
    <source>
        <dbReference type="ARBA" id="ARBA00049660"/>
    </source>
</evidence>
<evidence type="ECO:0000256" key="6">
    <source>
        <dbReference type="SAM" id="Phobius"/>
    </source>
</evidence>
<dbReference type="Gene3D" id="1.20.1080.10">
    <property type="entry name" value="Glycerol uptake facilitator protein"/>
    <property type="match status" value="1"/>
</dbReference>
<dbReference type="PROSITE" id="PS01005">
    <property type="entry name" value="FORMATE_NITRITE_TP_1"/>
    <property type="match status" value="1"/>
</dbReference>
<dbReference type="InterPro" id="IPR024002">
    <property type="entry name" value="For/NO2_transpt_CS"/>
</dbReference>
<comment type="caution">
    <text evidence="7">The sequence shown here is derived from an EMBL/GenBank/DDBJ whole genome shotgun (WGS) entry which is preliminary data.</text>
</comment>
<feature type="transmembrane region" description="Helical" evidence="6">
    <location>
        <begin position="233"/>
        <end position="256"/>
    </location>
</feature>
<evidence type="ECO:0000256" key="3">
    <source>
        <dbReference type="ARBA" id="ARBA00022989"/>
    </source>
</evidence>
<keyword evidence="3 6" id="KW-1133">Transmembrane helix</keyword>
<feature type="transmembrane region" description="Helical" evidence="6">
    <location>
        <begin position="30"/>
        <end position="52"/>
    </location>
</feature>
<protein>
    <submittedName>
        <fullName evidence="7">Transporter</fullName>
    </submittedName>
</protein>
<accession>A0ABQ1QEK3</accession>
<dbReference type="EMBL" id="BMIN01000017">
    <property type="protein sequence ID" value="GGD22714.1"/>
    <property type="molecule type" value="Genomic_DNA"/>
</dbReference>
<keyword evidence="4 6" id="KW-0472">Membrane</keyword>
<sequence length="283" mass="31279">MIKLEENTINQTVQKALGKKEMVEANPGHYLIRAALAGIYIGFAIILSFKLAQPFYEQHAVSTYLLNALFFGVAFCLIIYGGSELFTSNTMYLTVSSLRKETTWLDTVKVWSYCYAGNVVGILFFTGIIYLTGLLQAIIPEESFLIAAAEKKMNVPTSQLFFRAILANWLVCLAVWIPMQVKEDISKIMLMMLLVFTFFISGYEHSIANVALFSLALSSPHTALVSLEGFMHNIIPVTLGNIIGGGFFVGAVYVYLNQKKQASPVSVKGLKPLKGQSSKTSQI</sequence>
<keyword evidence="8" id="KW-1185">Reference proteome</keyword>
<name>A0ABQ1QEK3_9BACI</name>
<dbReference type="PROSITE" id="PS01006">
    <property type="entry name" value="FORMATE_NITRITE_TP_2"/>
    <property type="match status" value="1"/>
</dbReference>
<feature type="transmembrane region" description="Helical" evidence="6">
    <location>
        <begin position="160"/>
        <end position="179"/>
    </location>
</feature>
<organism evidence="7 8">
    <name type="scientific">Pontibacillus salipaludis</name>
    <dbReference type="NCBI Taxonomy" id="1697394"/>
    <lineage>
        <taxon>Bacteria</taxon>
        <taxon>Bacillati</taxon>
        <taxon>Bacillota</taxon>
        <taxon>Bacilli</taxon>
        <taxon>Bacillales</taxon>
        <taxon>Bacillaceae</taxon>
        <taxon>Pontibacillus</taxon>
    </lineage>
</organism>
<proteinExistence type="inferred from homology"/>
<comment type="similarity">
    <text evidence="5">Belongs to the FNT transporter (TC 1.A.16) family.</text>
</comment>
<keyword evidence="2 6" id="KW-0812">Transmembrane</keyword>
<dbReference type="PANTHER" id="PTHR30520:SF8">
    <property type="entry name" value="NITRITE TRANSPORTER NIRC"/>
    <property type="match status" value="1"/>
</dbReference>
<evidence type="ECO:0000256" key="4">
    <source>
        <dbReference type="ARBA" id="ARBA00023136"/>
    </source>
</evidence>
<evidence type="ECO:0000313" key="7">
    <source>
        <dbReference type="EMBL" id="GGD22714.1"/>
    </source>
</evidence>
<dbReference type="PANTHER" id="PTHR30520">
    <property type="entry name" value="FORMATE TRANSPORTER-RELATED"/>
    <property type="match status" value="1"/>
</dbReference>
<dbReference type="InterPro" id="IPR023271">
    <property type="entry name" value="Aquaporin-like"/>
</dbReference>
<evidence type="ECO:0000256" key="2">
    <source>
        <dbReference type="ARBA" id="ARBA00022692"/>
    </source>
</evidence>
<dbReference type="InterPro" id="IPR000292">
    <property type="entry name" value="For/NO2_transpt"/>
</dbReference>
<feature type="transmembrane region" description="Helical" evidence="6">
    <location>
        <begin position="115"/>
        <end position="139"/>
    </location>
</feature>
<evidence type="ECO:0000256" key="1">
    <source>
        <dbReference type="ARBA" id="ARBA00004141"/>
    </source>
</evidence>